<proteinExistence type="predicted"/>
<feature type="region of interest" description="Disordered" evidence="1">
    <location>
        <begin position="129"/>
        <end position="151"/>
    </location>
</feature>
<evidence type="ECO:0000313" key="4">
    <source>
        <dbReference type="Proteomes" id="UP000639338"/>
    </source>
</evidence>
<accession>A0A834XZ96</accession>
<dbReference type="Proteomes" id="UP000639338">
    <property type="component" value="Unassembled WGS sequence"/>
</dbReference>
<dbReference type="AlphaFoldDB" id="A0A834XZ96"/>
<feature type="transmembrane region" description="Helical" evidence="2">
    <location>
        <begin position="7"/>
        <end position="31"/>
    </location>
</feature>
<reference evidence="3 4" key="1">
    <citation type="submission" date="2020-08" db="EMBL/GenBank/DDBJ databases">
        <title>Aphidius gifuensis genome sequencing and assembly.</title>
        <authorList>
            <person name="Du Z."/>
        </authorList>
    </citation>
    <scope>NUCLEOTIDE SEQUENCE [LARGE SCALE GENOMIC DNA]</scope>
    <source>
        <strain evidence="3">YNYX2018</strain>
        <tissue evidence="3">Adults</tissue>
    </source>
</reference>
<evidence type="ECO:0000313" key="3">
    <source>
        <dbReference type="EMBL" id="KAF7994765.1"/>
    </source>
</evidence>
<comment type="caution">
    <text evidence="3">The sequence shown here is derived from an EMBL/GenBank/DDBJ whole genome shotgun (WGS) entry which is preliminary data.</text>
</comment>
<evidence type="ECO:0000256" key="1">
    <source>
        <dbReference type="SAM" id="MobiDB-lite"/>
    </source>
</evidence>
<organism evidence="3 4">
    <name type="scientific">Aphidius gifuensis</name>
    <name type="common">Parasitoid wasp</name>
    <dbReference type="NCBI Taxonomy" id="684658"/>
    <lineage>
        <taxon>Eukaryota</taxon>
        <taxon>Metazoa</taxon>
        <taxon>Ecdysozoa</taxon>
        <taxon>Arthropoda</taxon>
        <taxon>Hexapoda</taxon>
        <taxon>Insecta</taxon>
        <taxon>Pterygota</taxon>
        <taxon>Neoptera</taxon>
        <taxon>Endopterygota</taxon>
        <taxon>Hymenoptera</taxon>
        <taxon>Apocrita</taxon>
        <taxon>Ichneumonoidea</taxon>
        <taxon>Braconidae</taxon>
        <taxon>Aphidiinae</taxon>
        <taxon>Aphidius</taxon>
    </lineage>
</organism>
<keyword evidence="2" id="KW-0472">Membrane</keyword>
<gene>
    <name evidence="3" type="ORF">HCN44_004237</name>
</gene>
<keyword evidence="4" id="KW-1185">Reference proteome</keyword>
<keyword evidence="2" id="KW-0812">Transmembrane</keyword>
<sequence>MKKELRSILMMTIMVSILSIIYVDGSAIPMWEFLSRDEKISHLYRIFSKQVTTFCHDSSKPDCNKNLIISGLQQLANIDENMLDQLDPYQRDANEMIWRALVGNDKFANRVSHDSDSYYTTDADPLATSGSDYNGLGEESAPGNDYIRPSSNDGPYLVGPMVIRVYPDGRPVPEDHQHSLPKDEDLDDLKFPRIPSIKEIQSSKDRITSTFLFKKNYDLPKKNVLKKNNDQWLFTTRPQIINYQQTNGYIRDRRFIIPFHYFK</sequence>
<dbReference type="OrthoDB" id="6359856at2759"/>
<protein>
    <submittedName>
        <fullName evidence="3">Uncharacterized protein</fullName>
    </submittedName>
</protein>
<name>A0A834XZ96_APHGI</name>
<dbReference type="EMBL" id="JACMRX010000002">
    <property type="protein sequence ID" value="KAF7994765.1"/>
    <property type="molecule type" value="Genomic_DNA"/>
</dbReference>
<keyword evidence="2" id="KW-1133">Transmembrane helix</keyword>
<evidence type="ECO:0000256" key="2">
    <source>
        <dbReference type="SAM" id="Phobius"/>
    </source>
</evidence>